<name>A0A5D2BER7_GOSDA</name>
<evidence type="ECO:0000313" key="3">
    <source>
        <dbReference type="EMBL" id="TYG54212.1"/>
    </source>
</evidence>
<dbReference type="SUPFAM" id="SSF56300">
    <property type="entry name" value="Metallo-dependent phosphatases"/>
    <property type="match status" value="1"/>
</dbReference>
<dbReference type="Gene3D" id="3.60.21.10">
    <property type="match status" value="1"/>
</dbReference>
<proteinExistence type="predicted"/>
<evidence type="ECO:0000259" key="2">
    <source>
        <dbReference type="Pfam" id="PF14008"/>
    </source>
</evidence>
<accession>A0A5D2BER7</accession>
<dbReference type="GO" id="GO:0003993">
    <property type="term" value="F:acid phosphatase activity"/>
    <property type="evidence" value="ECO:0007669"/>
    <property type="project" value="InterPro"/>
</dbReference>
<evidence type="ECO:0000313" key="4">
    <source>
        <dbReference type="Proteomes" id="UP000323506"/>
    </source>
</evidence>
<organism evidence="3 4">
    <name type="scientific">Gossypium darwinii</name>
    <name type="common">Darwin's cotton</name>
    <name type="synonym">Gossypium barbadense var. darwinii</name>
    <dbReference type="NCBI Taxonomy" id="34276"/>
    <lineage>
        <taxon>Eukaryota</taxon>
        <taxon>Viridiplantae</taxon>
        <taxon>Streptophyta</taxon>
        <taxon>Embryophyta</taxon>
        <taxon>Tracheophyta</taxon>
        <taxon>Spermatophyta</taxon>
        <taxon>Magnoliopsida</taxon>
        <taxon>eudicotyledons</taxon>
        <taxon>Gunneridae</taxon>
        <taxon>Pentapetalae</taxon>
        <taxon>rosids</taxon>
        <taxon>malvids</taxon>
        <taxon>Malvales</taxon>
        <taxon>Malvaceae</taxon>
        <taxon>Malvoideae</taxon>
        <taxon>Gossypium</taxon>
    </lineage>
</organism>
<dbReference type="InterPro" id="IPR025733">
    <property type="entry name" value="PAPs_C"/>
</dbReference>
<gene>
    <name evidence="3" type="ORF">ES288_D09G171200v1</name>
</gene>
<feature type="domain" description="Purple acid phosphatase C-terminal" evidence="2">
    <location>
        <begin position="37"/>
        <end position="96"/>
    </location>
</feature>
<protein>
    <recommendedName>
        <fullName evidence="2">Purple acid phosphatase C-terminal domain-containing protein</fullName>
    </recommendedName>
</protein>
<dbReference type="PANTHER" id="PTHR22953">
    <property type="entry name" value="ACID PHOSPHATASE RELATED"/>
    <property type="match status" value="1"/>
</dbReference>
<dbReference type="Pfam" id="PF14008">
    <property type="entry name" value="Metallophos_C"/>
    <property type="match status" value="1"/>
</dbReference>
<dbReference type="EMBL" id="CM017709">
    <property type="protein sequence ID" value="TYG54212.1"/>
    <property type="molecule type" value="Genomic_DNA"/>
</dbReference>
<dbReference type="InterPro" id="IPR029052">
    <property type="entry name" value="Metallo-depent_PP-like"/>
</dbReference>
<keyword evidence="4" id="KW-1185">Reference proteome</keyword>
<dbReference type="Proteomes" id="UP000323506">
    <property type="component" value="Chromosome D09"/>
</dbReference>
<dbReference type="InterPro" id="IPR039331">
    <property type="entry name" value="PAPs-like"/>
</dbReference>
<dbReference type="PANTHER" id="PTHR22953:SF55">
    <property type="entry name" value="BIFUNCTIONAL PURPLE ACID PHOSPHATASE 26"/>
    <property type="match status" value="1"/>
</dbReference>
<keyword evidence="1" id="KW-0732">Signal</keyword>
<evidence type="ECO:0000256" key="1">
    <source>
        <dbReference type="ARBA" id="ARBA00022729"/>
    </source>
</evidence>
<sequence length="142" mass="16167">MEGRLMLLSSEFSVSNLKYKVQLSSGERYPVPDKSTPVYITVGDGGNQEGLAGRFLDPQPEYSAFREASYGHSTLEIQNRTHAFYHWNRNDDGKKVAAFLECLNDIISKLFRTKYAVSGICCRRIDSLEDMVVFRCRSSNLR</sequence>
<reference evidence="3 4" key="1">
    <citation type="submission" date="2019-06" db="EMBL/GenBank/DDBJ databases">
        <title>WGS assembly of Gossypium darwinii.</title>
        <authorList>
            <person name="Chen Z.J."/>
            <person name="Sreedasyam A."/>
            <person name="Ando A."/>
            <person name="Song Q."/>
            <person name="De L."/>
            <person name="Hulse-Kemp A."/>
            <person name="Ding M."/>
            <person name="Ye W."/>
            <person name="Kirkbride R."/>
            <person name="Jenkins J."/>
            <person name="Plott C."/>
            <person name="Lovell J."/>
            <person name="Lin Y.-M."/>
            <person name="Vaughn R."/>
            <person name="Liu B."/>
            <person name="Li W."/>
            <person name="Simpson S."/>
            <person name="Scheffler B."/>
            <person name="Saski C."/>
            <person name="Grover C."/>
            <person name="Hu G."/>
            <person name="Conover J."/>
            <person name="Carlson J."/>
            <person name="Shu S."/>
            <person name="Boston L."/>
            <person name="Williams M."/>
            <person name="Peterson D."/>
            <person name="Mcgee K."/>
            <person name="Jones D."/>
            <person name="Wendel J."/>
            <person name="Stelly D."/>
            <person name="Grimwood J."/>
            <person name="Schmutz J."/>
        </authorList>
    </citation>
    <scope>NUCLEOTIDE SEQUENCE [LARGE SCALE GENOMIC DNA]</scope>
    <source>
        <strain evidence="3">1808015.09</strain>
    </source>
</reference>
<dbReference type="AlphaFoldDB" id="A0A5D2BER7"/>